<reference evidence="1 2" key="1">
    <citation type="submission" date="2021-06" db="EMBL/GenBank/DDBJ databases">
        <title>Caerostris extrusa draft genome.</title>
        <authorList>
            <person name="Kono N."/>
            <person name="Arakawa K."/>
        </authorList>
    </citation>
    <scope>NUCLEOTIDE SEQUENCE [LARGE SCALE GENOMIC DNA]</scope>
</reference>
<protein>
    <submittedName>
        <fullName evidence="1">Uncharacterized protein</fullName>
    </submittedName>
</protein>
<dbReference type="AlphaFoldDB" id="A0AAV4RX71"/>
<dbReference type="EMBL" id="BPLR01008612">
    <property type="protein sequence ID" value="GIY25987.1"/>
    <property type="molecule type" value="Genomic_DNA"/>
</dbReference>
<comment type="caution">
    <text evidence="1">The sequence shown here is derived from an EMBL/GenBank/DDBJ whole genome shotgun (WGS) entry which is preliminary data.</text>
</comment>
<name>A0AAV4RX71_CAEEX</name>
<organism evidence="1 2">
    <name type="scientific">Caerostris extrusa</name>
    <name type="common">Bark spider</name>
    <name type="synonym">Caerostris bankana</name>
    <dbReference type="NCBI Taxonomy" id="172846"/>
    <lineage>
        <taxon>Eukaryota</taxon>
        <taxon>Metazoa</taxon>
        <taxon>Ecdysozoa</taxon>
        <taxon>Arthropoda</taxon>
        <taxon>Chelicerata</taxon>
        <taxon>Arachnida</taxon>
        <taxon>Araneae</taxon>
        <taxon>Araneomorphae</taxon>
        <taxon>Entelegynae</taxon>
        <taxon>Araneoidea</taxon>
        <taxon>Araneidae</taxon>
        <taxon>Caerostris</taxon>
    </lineage>
</organism>
<keyword evidence="2" id="KW-1185">Reference proteome</keyword>
<proteinExistence type="predicted"/>
<accession>A0AAV4RX71</accession>
<evidence type="ECO:0000313" key="1">
    <source>
        <dbReference type="EMBL" id="GIY25987.1"/>
    </source>
</evidence>
<sequence>MTQKRWWKKRAETCAVSNRRNNVRMLVTLRSLSLSMDLKTNYGFPPLPNPFKFVFLFFRRTSLQTSLSIESLPGFSTAVSRCDKRNF</sequence>
<evidence type="ECO:0000313" key="2">
    <source>
        <dbReference type="Proteomes" id="UP001054945"/>
    </source>
</evidence>
<dbReference type="Proteomes" id="UP001054945">
    <property type="component" value="Unassembled WGS sequence"/>
</dbReference>
<gene>
    <name evidence="1" type="ORF">CEXT_58341</name>
</gene>